<feature type="region of interest" description="Disordered" evidence="1">
    <location>
        <begin position="1"/>
        <end position="37"/>
    </location>
</feature>
<organism evidence="2 3">
    <name type="scientific">Colletotrichum musicola</name>
    <dbReference type="NCBI Taxonomy" id="2175873"/>
    <lineage>
        <taxon>Eukaryota</taxon>
        <taxon>Fungi</taxon>
        <taxon>Dikarya</taxon>
        <taxon>Ascomycota</taxon>
        <taxon>Pezizomycotina</taxon>
        <taxon>Sordariomycetes</taxon>
        <taxon>Hypocreomycetidae</taxon>
        <taxon>Glomerellales</taxon>
        <taxon>Glomerellaceae</taxon>
        <taxon>Colletotrichum</taxon>
        <taxon>Colletotrichum orchidearum species complex</taxon>
    </lineage>
</organism>
<name>A0A8H6NX07_9PEZI</name>
<evidence type="ECO:0000313" key="3">
    <source>
        <dbReference type="Proteomes" id="UP000639643"/>
    </source>
</evidence>
<comment type="caution">
    <text evidence="2">The sequence shown here is derived from an EMBL/GenBank/DDBJ whole genome shotgun (WGS) entry which is preliminary data.</text>
</comment>
<accession>A0A8H6NX07</accession>
<keyword evidence="3" id="KW-1185">Reference proteome</keyword>
<feature type="compositionally biased region" description="Pro residues" evidence="1">
    <location>
        <begin position="72"/>
        <end position="90"/>
    </location>
</feature>
<sequence length="235" mass="25247">MTQSQCRNRRGRGREPLESRDEGHRGQRGPDLNLDDADDRVHVHVHVQDAMSRPMHLRLRLQTCTLARCAHPPKPGVPHPPPPVFGPPPSSLRRPPGIAHRAPYNTTIITTITTTNSLANPVCIEDRIEDRSQILKWALGERLTVRCCGAVVESDVSPGTDLDDCACATRSLTVPPIPDPKSATASAVVPRCIPTPWLAASVLVLGNVRSPCGPPPGAQPEAGARDTVSGIGPTR</sequence>
<reference evidence="2" key="1">
    <citation type="journal article" date="2020" name="Phytopathology">
        <title>Genome Sequence Resources of Colletotrichum truncatum, C. plurivorum, C. musicola, and C. sojae: Four Species Pathogenic to Soybean (Glycine max).</title>
        <authorList>
            <person name="Rogerio F."/>
            <person name="Boufleur T.R."/>
            <person name="Ciampi-Guillardi M."/>
            <person name="Sukno S.A."/>
            <person name="Thon M.R."/>
            <person name="Massola Junior N.S."/>
            <person name="Baroncelli R."/>
        </authorList>
    </citation>
    <scope>NUCLEOTIDE SEQUENCE</scope>
    <source>
        <strain evidence="2">LFN0074</strain>
    </source>
</reference>
<dbReference type="AlphaFoldDB" id="A0A8H6NX07"/>
<dbReference type="EMBL" id="WIGM01000024">
    <property type="protein sequence ID" value="KAF6844114.1"/>
    <property type="molecule type" value="Genomic_DNA"/>
</dbReference>
<evidence type="ECO:0000256" key="1">
    <source>
        <dbReference type="SAM" id="MobiDB-lite"/>
    </source>
</evidence>
<gene>
    <name evidence="2" type="ORF">CMUS01_01430</name>
</gene>
<proteinExistence type="predicted"/>
<feature type="region of interest" description="Disordered" evidence="1">
    <location>
        <begin position="211"/>
        <end position="235"/>
    </location>
</feature>
<feature type="region of interest" description="Disordered" evidence="1">
    <location>
        <begin position="72"/>
        <end position="92"/>
    </location>
</feature>
<protein>
    <submittedName>
        <fullName evidence="2">Uncharacterized protein</fullName>
    </submittedName>
</protein>
<evidence type="ECO:0000313" key="2">
    <source>
        <dbReference type="EMBL" id="KAF6844114.1"/>
    </source>
</evidence>
<dbReference type="Proteomes" id="UP000639643">
    <property type="component" value="Unassembled WGS sequence"/>
</dbReference>
<feature type="compositionally biased region" description="Basic and acidic residues" evidence="1">
    <location>
        <begin position="13"/>
        <end position="25"/>
    </location>
</feature>